<sequence length="113" mass="13037">MCLSDLFHRYVRKVLVGRKVDIDIKQAQYQGIKDMKKCHELQGDFAMPKYEYGEIEEESTIQSFKVKNGDEEEDRPSTGHERTKKKNVTTRPRWASPEVGTVTSCVIRVTNDG</sequence>
<dbReference type="AlphaFoldDB" id="A0AAV3P430"/>
<reference evidence="2 3" key="1">
    <citation type="submission" date="2024-01" db="EMBL/GenBank/DDBJ databases">
        <title>The complete chloroplast genome sequence of Lithospermum erythrorhizon: insights into the phylogenetic relationship among Boraginaceae species and the maternal lineages of purple gromwells.</title>
        <authorList>
            <person name="Okada T."/>
            <person name="Watanabe K."/>
        </authorList>
    </citation>
    <scope>NUCLEOTIDE SEQUENCE [LARGE SCALE GENOMIC DNA]</scope>
</reference>
<dbReference type="EMBL" id="BAABME010031605">
    <property type="protein sequence ID" value="GAA0146392.1"/>
    <property type="molecule type" value="Genomic_DNA"/>
</dbReference>
<gene>
    <name evidence="2" type="ORF">LIER_42906</name>
</gene>
<dbReference type="Proteomes" id="UP001454036">
    <property type="component" value="Unassembled WGS sequence"/>
</dbReference>
<evidence type="ECO:0000256" key="1">
    <source>
        <dbReference type="SAM" id="MobiDB-lite"/>
    </source>
</evidence>
<evidence type="ECO:0000313" key="2">
    <source>
        <dbReference type="EMBL" id="GAA0146392.1"/>
    </source>
</evidence>
<evidence type="ECO:0000313" key="3">
    <source>
        <dbReference type="Proteomes" id="UP001454036"/>
    </source>
</evidence>
<comment type="caution">
    <text evidence="2">The sequence shown here is derived from an EMBL/GenBank/DDBJ whole genome shotgun (WGS) entry which is preliminary data.</text>
</comment>
<feature type="region of interest" description="Disordered" evidence="1">
    <location>
        <begin position="61"/>
        <end position="95"/>
    </location>
</feature>
<organism evidence="2 3">
    <name type="scientific">Lithospermum erythrorhizon</name>
    <name type="common">Purple gromwell</name>
    <name type="synonym">Lithospermum officinale var. erythrorhizon</name>
    <dbReference type="NCBI Taxonomy" id="34254"/>
    <lineage>
        <taxon>Eukaryota</taxon>
        <taxon>Viridiplantae</taxon>
        <taxon>Streptophyta</taxon>
        <taxon>Embryophyta</taxon>
        <taxon>Tracheophyta</taxon>
        <taxon>Spermatophyta</taxon>
        <taxon>Magnoliopsida</taxon>
        <taxon>eudicotyledons</taxon>
        <taxon>Gunneridae</taxon>
        <taxon>Pentapetalae</taxon>
        <taxon>asterids</taxon>
        <taxon>lamiids</taxon>
        <taxon>Boraginales</taxon>
        <taxon>Boraginaceae</taxon>
        <taxon>Boraginoideae</taxon>
        <taxon>Lithospermeae</taxon>
        <taxon>Lithospermum</taxon>
    </lineage>
</organism>
<protein>
    <submittedName>
        <fullName evidence="2">Uncharacterized protein</fullName>
    </submittedName>
</protein>
<keyword evidence="3" id="KW-1185">Reference proteome</keyword>
<proteinExistence type="predicted"/>
<accession>A0AAV3P430</accession>
<name>A0AAV3P430_LITER</name>